<reference evidence="2" key="1">
    <citation type="journal article" date="2015" name="Nature">
        <title>Complex archaea that bridge the gap between prokaryotes and eukaryotes.</title>
        <authorList>
            <person name="Spang A."/>
            <person name="Saw J.H."/>
            <person name="Jorgensen S.L."/>
            <person name="Zaremba-Niedzwiedzka K."/>
            <person name="Martijn J."/>
            <person name="Lind A.E."/>
            <person name="van Eijk R."/>
            <person name="Schleper C."/>
            <person name="Guy L."/>
            <person name="Ettema T.J."/>
        </authorList>
    </citation>
    <scope>NUCLEOTIDE SEQUENCE</scope>
</reference>
<proteinExistence type="predicted"/>
<organism evidence="2">
    <name type="scientific">marine sediment metagenome</name>
    <dbReference type="NCBI Taxonomy" id="412755"/>
    <lineage>
        <taxon>unclassified sequences</taxon>
        <taxon>metagenomes</taxon>
        <taxon>ecological metagenomes</taxon>
    </lineage>
</organism>
<evidence type="ECO:0000259" key="1">
    <source>
        <dbReference type="Pfam" id="PF00149"/>
    </source>
</evidence>
<dbReference type="PANTHER" id="PTHR42850:SF7">
    <property type="entry name" value="BIS(5'-NUCLEOSYL)-TETRAPHOSPHATASE PRPE [ASYMMETRICAL]"/>
    <property type="match status" value="1"/>
</dbReference>
<dbReference type="EMBL" id="LAZR01000024">
    <property type="protein sequence ID" value="KKO04120.1"/>
    <property type="molecule type" value="Genomic_DNA"/>
</dbReference>
<dbReference type="Gene3D" id="3.60.21.10">
    <property type="match status" value="1"/>
</dbReference>
<dbReference type="GO" id="GO:0005737">
    <property type="term" value="C:cytoplasm"/>
    <property type="evidence" value="ECO:0007669"/>
    <property type="project" value="TreeGrafter"/>
</dbReference>
<dbReference type="InterPro" id="IPR004843">
    <property type="entry name" value="Calcineurin-like_PHP"/>
</dbReference>
<comment type="caution">
    <text evidence="2">The sequence shown here is derived from an EMBL/GenBank/DDBJ whole genome shotgun (WGS) entry which is preliminary data.</text>
</comment>
<dbReference type="AlphaFoldDB" id="A0A0F9VJ98"/>
<name>A0A0F9VJ98_9ZZZZ</name>
<dbReference type="InterPro" id="IPR029052">
    <property type="entry name" value="Metallo-depent_PP-like"/>
</dbReference>
<dbReference type="Pfam" id="PF00149">
    <property type="entry name" value="Metallophos"/>
    <property type="match status" value="1"/>
</dbReference>
<dbReference type="SUPFAM" id="SSF56300">
    <property type="entry name" value="Metallo-dependent phosphatases"/>
    <property type="match status" value="1"/>
</dbReference>
<evidence type="ECO:0000313" key="2">
    <source>
        <dbReference type="EMBL" id="KKO04120.1"/>
    </source>
</evidence>
<dbReference type="PANTHER" id="PTHR42850">
    <property type="entry name" value="METALLOPHOSPHOESTERASE"/>
    <property type="match status" value="1"/>
</dbReference>
<dbReference type="InterPro" id="IPR050126">
    <property type="entry name" value="Ap4A_hydrolase"/>
</dbReference>
<dbReference type="GO" id="GO:0016791">
    <property type="term" value="F:phosphatase activity"/>
    <property type="evidence" value="ECO:0007669"/>
    <property type="project" value="TreeGrafter"/>
</dbReference>
<gene>
    <name evidence="2" type="ORF">LCGC14_0090200</name>
</gene>
<feature type="domain" description="Calcineurin-like phosphoesterase" evidence="1">
    <location>
        <begin position="12"/>
        <end position="141"/>
    </location>
</feature>
<protein>
    <recommendedName>
        <fullName evidence="1">Calcineurin-like phosphoesterase domain-containing protein</fullName>
    </recommendedName>
</protein>
<sequence>MSVLESQRGYDIIGDVHGCALTVERLLEQMGYQKKAGVWRHAERQALFLGDIIDRGPRIRESLHLVRDMVEAGSARCIMGNHEFNALCWATPAPPDSGRAFMREHNERHHRLIGDTLDQFAAWPDEWQGFLDWFYELPLFLDCDEIRLVHACWDDRLIQPFRAQHPDGCIDRDYLLAAGNWGSVESRTLDRLLRGTDLRLPNGATMTGTDGFTRASFRTKFWEEAPQRYGDVVFQPDALPDAVAALELSNEQKAALQIYQPEDPILFVGHYWQQGQPQPIRPNLACLDYSAVKYGKLVAYRWDGERRLNSDNFVWVDVPRYA</sequence>
<accession>A0A0F9VJ98</accession>